<dbReference type="GO" id="GO:0140042">
    <property type="term" value="P:lipid droplet formation"/>
    <property type="evidence" value="ECO:0007669"/>
    <property type="project" value="UniProtKB-ARBA"/>
</dbReference>
<dbReference type="EMBL" id="QJKJ01003820">
    <property type="protein sequence ID" value="RDX96778.1"/>
    <property type="molecule type" value="Genomic_DNA"/>
</dbReference>
<keyword evidence="10" id="KW-1185">Reference proteome</keyword>
<dbReference type="GO" id="GO:0005789">
    <property type="term" value="C:endoplasmic reticulum membrane"/>
    <property type="evidence" value="ECO:0007669"/>
    <property type="project" value="UniProtKB-SubCell"/>
</dbReference>
<evidence type="ECO:0000313" key="10">
    <source>
        <dbReference type="Proteomes" id="UP000257109"/>
    </source>
</evidence>
<proteinExistence type="predicted"/>
<evidence type="ECO:0000256" key="6">
    <source>
        <dbReference type="ARBA" id="ARBA00023136"/>
    </source>
</evidence>
<dbReference type="InterPro" id="IPR009617">
    <property type="entry name" value="Seipin"/>
</dbReference>
<feature type="region of interest" description="Disordered" evidence="7">
    <location>
        <begin position="34"/>
        <end position="137"/>
    </location>
</feature>
<reference evidence="9" key="1">
    <citation type="submission" date="2018-05" db="EMBL/GenBank/DDBJ databases">
        <title>Draft genome of Mucuna pruriens seed.</title>
        <authorList>
            <person name="Nnadi N.E."/>
            <person name="Vos R."/>
            <person name="Hasami M.H."/>
            <person name="Devisetty U.K."/>
            <person name="Aguiy J.C."/>
        </authorList>
    </citation>
    <scope>NUCLEOTIDE SEQUENCE [LARGE SCALE GENOMIC DNA]</scope>
    <source>
        <strain evidence="9">JCA_2017</strain>
    </source>
</reference>
<keyword evidence="6 8" id="KW-0472">Membrane</keyword>
<keyword evidence="4 8" id="KW-1133">Transmembrane helix</keyword>
<evidence type="ECO:0000313" key="9">
    <source>
        <dbReference type="EMBL" id="RDX96778.1"/>
    </source>
</evidence>
<dbReference type="GO" id="GO:0006629">
    <property type="term" value="P:lipid metabolic process"/>
    <property type="evidence" value="ECO:0007669"/>
    <property type="project" value="UniProtKB-KW"/>
</dbReference>
<comment type="subcellular location">
    <subcellularLocation>
        <location evidence="1">Endoplasmic reticulum membrane</location>
        <topology evidence="1">Multi-pass membrane protein</topology>
    </subcellularLocation>
</comment>
<dbReference type="STRING" id="157652.A0A371H1T3"/>
<feature type="non-terminal residue" evidence="9">
    <location>
        <position position="1"/>
    </location>
</feature>
<evidence type="ECO:0000256" key="4">
    <source>
        <dbReference type="ARBA" id="ARBA00022989"/>
    </source>
</evidence>
<gene>
    <name evidence="9" type="primary">SEI2</name>
    <name evidence="9" type="ORF">CR513_20534</name>
</gene>
<dbReference type="PANTHER" id="PTHR21212">
    <property type="entry name" value="BERNARDINELLI-SEIP CONGENITAL LIPODYSTROPHY 2 HOMOLOG BSCL2 PROTEIN"/>
    <property type="match status" value="1"/>
</dbReference>
<evidence type="ECO:0000256" key="2">
    <source>
        <dbReference type="ARBA" id="ARBA00022692"/>
    </source>
</evidence>
<comment type="caution">
    <text evidence="9">The sequence shown here is derived from an EMBL/GenBank/DDBJ whole genome shotgun (WGS) entry which is preliminary data.</text>
</comment>
<evidence type="ECO:0000256" key="7">
    <source>
        <dbReference type="SAM" id="MobiDB-lite"/>
    </source>
</evidence>
<dbReference type="OrthoDB" id="3990054at2759"/>
<feature type="transmembrane region" description="Helical" evidence="8">
    <location>
        <begin position="482"/>
        <end position="507"/>
    </location>
</feature>
<name>A0A371H1T3_MUCPR</name>
<dbReference type="CDD" id="cd23995">
    <property type="entry name" value="Seipin_BSCL2_like"/>
    <property type="match status" value="1"/>
</dbReference>
<feature type="compositionally biased region" description="Basic and acidic residues" evidence="7">
    <location>
        <begin position="100"/>
        <end position="117"/>
    </location>
</feature>
<organism evidence="9 10">
    <name type="scientific">Mucuna pruriens</name>
    <name type="common">Velvet bean</name>
    <name type="synonym">Dolichos pruriens</name>
    <dbReference type="NCBI Taxonomy" id="157652"/>
    <lineage>
        <taxon>Eukaryota</taxon>
        <taxon>Viridiplantae</taxon>
        <taxon>Streptophyta</taxon>
        <taxon>Embryophyta</taxon>
        <taxon>Tracheophyta</taxon>
        <taxon>Spermatophyta</taxon>
        <taxon>Magnoliopsida</taxon>
        <taxon>eudicotyledons</taxon>
        <taxon>Gunneridae</taxon>
        <taxon>Pentapetalae</taxon>
        <taxon>rosids</taxon>
        <taxon>fabids</taxon>
        <taxon>Fabales</taxon>
        <taxon>Fabaceae</taxon>
        <taxon>Papilionoideae</taxon>
        <taxon>50 kb inversion clade</taxon>
        <taxon>NPAAA clade</taxon>
        <taxon>indigoferoid/millettioid clade</taxon>
        <taxon>Phaseoleae</taxon>
        <taxon>Mucuna</taxon>
    </lineage>
</organism>
<accession>A0A371H1T3</accession>
<dbReference type="AlphaFoldDB" id="A0A371H1T3"/>
<protein>
    <submittedName>
        <fullName evidence="9">Seipin-2</fullName>
    </submittedName>
</protein>
<keyword evidence="3" id="KW-0256">Endoplasmic reticulum</keyword>
<feature type="transmembrane region" description="Helical" evidence="8">
    <location>
        <begin position="252"/>
        <end position="277"/>
    </location>
</feature>
<dbReference type="Pfam" id="PF06775">
    <property type="entry name" value="Seipin"/>
    <property type="match status" value="1"/>
</dbReference>
<keyword evidence="2 8" id="KW-0812">Transmembrane</keyword>
<feature type="compositionally biased region" description="Polar residues" evidence="7">
    <location>
        <begin position="75"/>
        <end position="96"/>
    </location>
</feature>
<evidence type="ECO:0000256" key="5">
    <source>
        <dbReference type="ARBA" id="ARBA00023098"/>
    </source>
</evidence>
<dbReference type="PANTHER" id="PTHR21212:SF4">
    <property type="entry name" value="PROTEIN (SEIPIN), PUTATIVE-RELATED"/>
    <property type="match status" value="1"/>
</dbReference>
<evidence type="ECO:0000256" key="1">
    <source>
        <dbReference type="ARBA" id="ARBA00004477"/>
    </source>
</evidence>
<dbReference type="Proteomes" id="UP000257109">
    <property type="component" value="Unassembled WGS sequence"/>
</dbReference>
<feature type="transmembrane region" description="Helical" evidence="8">
    <location>
        <begin position="168"/>
        <end position="192"/>
    </location>
</feature>
<evidence type="ECO:0000256" key="8">
    <source>
        <dbReference type="SAM" id="Phobius"/>
    </source>
</evidence>
<evidence type="ECO:0000256" key="3">
    <source>
        <dbReference type="ARBA" id="ARBA00022824"/>
    </source>
</evidence>
<keyword evidence="5" id="KW-0443">Lipid metabolism</keyword>
<sequence>MDSMFPGPNNQNDDVFSDALPHCPFYHCSGTVDNSPESSASASILCDPDPPSPSPATTIRRRSARRQSPVRETTKTGSDGNWTTVRGTNLRSNRNLGTPKENENFTEKCDSNQEKLRPSPSPRVATEEGNEESTLTTAENDYGATDSADSTVELGNATSNLLDYVTGLVIRAIVLQINIFVVLIKCPMWFALHAFMFSVDPFGTIRKGKGFVMEILGRVWCGVCGCIGDSSQGWFKDHKSFWNVAFRCGWGFLWSIYVCCILVALLVSSLVVSGFVVKSLVEKPFQMRQVLNFDYTKQSPVAFVPLMSCAGVGAGQVSGNGIAVREWTGRRVIPAKQKVQLSVSLDVPESEYNTNLGIFQIRFNPENDDIRVDLLSADGKTIWSSSQPCMLKFVSDPIRLIMTFLKVVPLVTGYISETQTLNVKMRGFVEGDVPTSCLKITLEHRAEYPPGAGIPQIYDSSVIIESELPLFKRIIWHWKMSIFVWITMMAFIMELLFVLACCLPIIIPRTRQRSGSARVTGTQNNLQAPSSGD</sequence>